<reference evidence="3" key="1">
    <citation type="submission" date="2025-08" db="UniProtKB">
        <authorList>
            <consortium name="RefSeq"/>
        </authorList>
    </citation>
    <scope>IDENTIFICATION</scope>
    <source>
        <tissue evidence="3">Testes</tissue>
    </source>
</reference>
<dbReference type="Proteomes" id="UP000694865">
    <property type="component" value="Unplaced"/>
</dbReference>
<dbReference type="Gene3D" id="1.10.100.10">
    <property type="entry name" value="Insulin-like"/>
    <property type="match status" value="1"/>
</dbReference>
<sequence length="116" mass="13274">MHTALVFLLVVSMATIDCLPVDDTTTGVQVDVRDSRLWLCGRLVEDLRALCRGCYAGPDISKREASKFMQFNAHTIRQSRGIIEDCCYHTCPTERKIQYCCFEVQAQYRLFMESAI</sequence>
<keyword evidence="1" id="KW-0732">Signal</keyword>
<evidence type="ECO:0000313" key="3">
    <source>
        <dbReference type="RefSeq" id="XP_006815148.1"/>
    </source>
</evidence>
<gene>
    <name evidence="3" type="primary">LOC102807686</name>
</gene>
<evidence type="ECO:0000256" key="1">
    <source>
        <dbReference type="SAM" id="SignalP"/>
    </source>
</evidence>
<proteinExistence type="predicted"/>
<keyword evidence="2" id="KW-1185">Reference proteome</keyword>
<dbReference type="GeneID" id="102807686"/>
<dbReference type="RefSeq" id="XP_006815148.1">
    <property type="nucleotide sequence ID" value="XM_006815085.1"/>
</dbReference>
<feature type="chain" id="PRO_5046568679" evidence="1">
    <location>
        <begin position="19"/>
        <end position="116"/>
    </location>
</feature>
<name>A0ABM0M557_SACKO</name>
<evidence type="ECO:0000313" key="2">
    <source>
        <dbReference type="Proteomes" id="UP000694865"/>
    </source>
</evidence>
<accession>A0ABM0M557</accession>
<dbReference type="SUPFAM" id="SSF56994">
    <property type="entry name" value="Insulin-like"/>
    <property type="match status" value="1"/>
</dbReference>
<feature type="signal peptide" evidence="1">
    <location>
        <begin position="1"/>
        <end position="18"/>
    </location>
</feature>
<dbReference type="InterPro" id="IPR036438">
    <property type="entry name" value="Insulin-like_sf"/>
</dbReference>
<organism evidence="2 3">
    <name type="scientific">Saccoglossus kowalevskii</name>
    <name type="common">Acorn worm</name>
    <dbReference type="NCBI Taxonomy" id="10224"/>
    <lineage>
        <taxon>Eukaryota</taxon>
        <taxon>Metazoa</taxon>
        <taxon>Hemichordata</taxon>
        <taxon>Enteropneusta</taxon>
        <taxon>Harrimaniidae</taxon>
        <taxon>Saccoglossus</taxon>
    </lineage>
</organism>
<protein>
    <submittedName>
        <fullName evidence="3">Uncharacterized protein LOC102807686</fullName>
    </submittedName>
</protein>